<organism evidence="2 3">
    <name type="scientific">Gilvimarinus gilvus</name>
    <dbReference type="NCBI Taxonomy" id="3058038"/>
    <lineage>
        <taxon>Bacteria</taxon>
        <taxon>Pseudomonadati</taxon>
        <taxon>Pseudomonadota</taxon>
        <taxon>Gammaproteobacteria</taxon>
        <taxon>Cellvibrionales</taxon>
        <taxon>Cellvibrionaceae</taxon>
        <taxon>Gilvimarinus</taxon>
    </lineage>
</organism>
<keyword evidence="3" id="KW-1185">Reference proteome</keyword>
<sequence>MTEKFHLEGSEYITLNNLLKVEGWVESGAVAKQVIDEGMVSVDGVIETRKRCKLTVGREVSFNDNTIVIVE</sequence>
<accession>A0ABU4S1M8</accession>
<dbReference type="Proteomes" id="UP001273505">
    <property type="component" value="Unassembled WGS sequence"/>
</dbReference>
<comment type="caution">
    <text evidence="2">The sequence shown here is derived from an EMBL/GenBank/DDBJ whole genome shotgun (WGS) entry which is preliminary data.</text>
</comment>
<name>A0ABU4S1M8_9GAMM</name>
<evidence type="ECO:0000313" key="3">
    <source>
        <dbReference type="Proteomes" id="UP001273505"/>
    </source>
</evidence>
<keyword evidence="1" id="KW-0694">RNA-binding</keyword>
<protein>
    <submittedName>
        <fullName evidence="2">RNA-binding S4 domain-containing protein</fullName>
    </submittedName>
</protein>
<evidence type="ECO:0000256" key="1">
    <source>
        <dbReference type="PROSITE-ProRule" id="PRU00182"/>
    </source>
</evidence>
<dbReference type="RefSeq" id="WP_302720905.1">
    <property type="nucleotide sequence ID" value="NZ_JAULRU010000220.1"/>
</dbReference>
<dbReference type="InterPro" id="IPR036986">
    <property type="entry name" value="S4_RNA-bd_sf"/>
</dbReference>
<proteinExistence type="predicted"/>
<dbReference type="SUPFAM" id="SSF55174">
    <property type="entry name" value="Alpha-L RNA-binding motif"/>
    <property type="match status" value="1"/>
</dbReference>
<dbReference type="CDD" id="cd00165">
    <property type="entry name" value="S4"/>
    <property type="match status" value="1"/>
</dbReference>
<dbReference type="Gene3D" id="3.10.290.10">
    <property type="entry name" value="RNA-binding S4 domain"/>
    <property type="match status" value="1"/>
</dbReference>
<gene>
    <name evidence="2" type="ORF">SCD92_15780</name>
</gene>
<dbReference type="EMBL" id="JAXAFO010000032">
    <property type="protein sequence ID" value="MDX6850834.1"/>
    <property type="molecule type" value="Genomic_DNA"/>
</dbReference>
<dbReference type="Pfam" id="PF13275">
    <property type="entry name" value="S4_2"/>
    <property type="match status" value="1"/>
</dbReference>
<reference evidence="2 3" key="1">
    <citation type="submission" date="2023-11" db="EMBL/GenBank/DDBJ databases">
        <title>Gilvimarinus fulvus sp. nov., isolated from the surface of Kelp.</title>
        <authorList>
            <person name="Sun Y.Y."/>
            <person name="Gong Y."/>
            <person name="Du Z.J."/>
        </authorList>
    </citation>
    <scope>NUCLEOTIDE SEQUENCE [LARGE SCALE GENOMIC DNA]</scope>
    <source>
        <strain evidence="2 3">SDUM040013</strain>
    </source>
</reference>
<dbReference type="PROSITE" id="PS50889">
    <property type="entry name" value="S4"/>
    <property type="match status" value="1"/>
</dbReference>
<evidence type="ECO:0000313" key="2">
    <source>
        <dbReference type="EMBL" id="MDX6850834.1"/>
    </source>
</evidence>